<accession>A0A7G9Z1S9</accession>
<protein>
    <submittedName>
        <fullName evidence="1">Uncharacterized protein</fullName>
    </submittedName>
</protein>
<dbReference type="EMBL" id="MT631572">
    <property type="protein sequence ID" value="QNO54213.1"/>
    <property type="molecule type" value="Genomic_DNA"/>
</dbReference>
<organism evidence="1">
    <name type="scientific">Candidatus Methanophaga sp. ANME-1 ERB7</name>
    <dbReference type="NCBI Taxonomy" id="2759913"/>
    <lineage>
        <taxon>Archaea</taxon>
        <taxon>Methanobacteriati</taxon>
        <taxon>Methanobacteriota</taxon>
        <taxon>Stenosarchaea group</taxon>
        <taxon>Methanomicrobia</taxon>
        <taxon>Candidatus Methanophagales</taxon>
        <taxon>Candidatus Methanophagaceae</taxon>
        <taxon>Candidatus Methanophaga</taxon>
    </lineage>
</organism>
<name>A0A7G9Z1S9_9EURY</name>
<gene>
    <name evidence="1" type="ORF">IEMLPNFH_00014</name>
</gene>
<sequence length="105" mass="12191">MLYTLLLVPWATTGADVKNGILLAVDIINNEHKINDAIREALLETNVPGDKLIMPWDGIRFDHERHQNILGKGIICQIIDQEYYTVWPWNLATKELIWPMPREQK</sequence>
<reference evidence="1" key="1">
    <citation type="submission" date="2020-06" db="EMBL/GenBank/DDBJ databases">
        <title>Unique genomic features of the anaerobic methanotrophic archaea.</title>
        <authorList>
            <person name="Chadwick G.L."/>
            <person name="Skennerton C.T."/>
            <person name="Laso-Perez R."/>
            <person name="Leu A.O."/>
            <person name="Speth D.R."/>
            <person name="Yu H."/>
            <person name="Morgan-Lang C."/>
            <person name="Hatzenpichler R."/>
            <person name="Goudeau D."/>
            <person name="Malmstrom R."/>
            <person name="Brazelton W.J."/>
            <person name="Woyke T."/>
            <person name="Hallam S.J."/>
            <person name="Tyson G.W."/>
            <person name="Wegener G."/>
            <person name="Boetius A."/>
            <person name="Orphan V."/>
        </authorList>
    </citation>
    <scope>NUCLEOTIDE SEQUENCE</scope>
</reference>
<proteinExistence type="predicted"/>
<dbReference type="AlphaFoldDB" id="A0A7G9Z1S9"/>
<evidence type="ECO:0000313" key="1">
    <source>
        <dbReference type="EMBL" id="QNO54213.1"/>
    </source>
</evidence>